<dbReference type="Proteomes" id="UP001385809">
    <property type="component" value="Unassembled WGS sequence"/>
</dbReference>
<keyword evidence="2" id="KW-1185">Reference proteome</keyword>
<evidence type="ECO:0008006" key="3">
    <source>
        <dbReference type="Google" id="ProtNLM"/>
    </source>
</evidence>
<evidence type="ECO:0000313" key="1">
    <source>
        <dbReference type="EMBL" id="MEJ2868972.1"/>
    </source>
</evidence>
<proteinExistence type="predicted"/>
<dbReference type="InterPro" id="IPR036890">
    <property type="entry name" value="HATPase_C_sf"/>
</dbReference>
<organism evidence="1 2">
    <name type="scientific">Actinomycetospora aurantiaca</name>
    <dbReference type="NCBI Taxonomy" id="3129233"/>
    <lineage>
        <taxon>Bacteria</taxon>
        <taxon>Bacillati</taxon>
        <taxon>Actinomycetota</taxon>
        <taxon>Actinomycetes</taxon>
        <taxon>Pseudonocardiales</taxon>
        <taxon>Pseudonocardiaceae</taxon>
        <taxon>Actinomycetospora</taxon>
    </lineage>
</organism>
<dbReference type="EMBL" id="JBBEGN010000006">
    <property type="protein sequence ID" value="MEJ2868972.1"/>
    <property type="molecule type" value="Genomic_DNA"/>
</dbReference>
<comment type="caution">
    <text evidence="1">The sequence shown here is derived from an EMBL/GenBank/DDBJ whole genome shotgun (WGS) entry which is preliminary data.</text>
</comment>
<name>A0ABU8MQV7_9PSEU</name>
<sequence>MGTPDPFGTAALRRAVLEAWAASPARFREDANAEEDLVRGGYRGRWFVELVQNAADAGAAAGEPARVRVTVHDDELRVGNTGAPLDAAGVAALASLRASAKRAGDTVGRFGVGFSAVLGLTDAPRVLTRRPDGEVAGVAFDRARTHEAVTALDGPVAEEARRRGPDGVPVLRLPWPVDEDLDPAVTTEVRLPLRVPGGEVLGEVRDQARDLLLALPWLASVEVDGRTLERVDAGDGRVVVGGVGWTTLRCGGDLPPEVLREDDGRAALAVEDRIRTTWDGLWAVRDSPGASARESLHAPTATAETTTLPARLVVTVPLDADRRHVRRGPVTDHVLAAAAGAYPGLVARVDPDRRTTLVPAPGLPASAVDAALREGVQDALRHAPWLPGAAGPDVVPARAVALDVPTAGLLAALADTVDGLVVPAWSPALGDLGVTRLDPAGLADRLAGLRRPPSWWHGLYAALAGLEALDRAELAALPVPLVDGRLVIGPRGTLLPGPGVAKAGLGGGLGLRLVHPDAAHPLLASLGARAADGPDLLDEPEVREAVERSVDDAEAGLDVGPLARLVLAFAPGRDPAGSSVLGALALPDDDGGYRRADELVLPDGALRAVLGDDSPVGVVADAAVAEHGRAALHAVGVLDGFAIVHDDAPTGPDHDLDDEETWWSEAVDPEPGRGAEPPDPPGALTAVRDLELVADWPAAWGLLAADRAVRAALVALPGEPVPYTAWWLARHGRLAGHRPGHWRLPGAGADPAVAALFDPAPVDLDGGFLTAVGVRTDLRVADPAQAADLLARLADPARTVPPGVALAAYGALAAAVAGQRVDVADVEPPPRVRTAGGGVVDADPARDPAPVVLDRPWLAAALDPAVVVPVAPDGAAALAELLDLPVASETVHGEVRSPGTATAWTAVADVAVWAAAVGRELPPGEVVVHERLRVAATVDGETRDVFPGVWVELGVVHTDDPVRALLAGWTGTGGI</sequence>
<dbReference type="SUPFAM" id="SSF55874">
    <property type="entry name" value="ATPase domain of HSP90 chaperone/DNA topoisomerase II/histidine kinase"/>
    <property type="match status" value="1"/>
</dbReference>
<reference evidence="1 2" key="1">
    <citation type="submission" date="2024-03" db="EMBL/GenBank/DDBJ databases">
        <title>Actinomycetospora sp. OC33-EN08, a novel actinomycete isolated from wild orchid (Aerides multiflora).</title>
        <authorList>
            <person name="Suriyachadkun C."/>
        </authorList>
    </citation>
    <scope>NUCLEOTIDE SEQUENCE [LARGE SCALE GENOMIC DNA]</scope>
    <source>
        <strain evidence="1 2">OC33-EN08</strain>
    </source>
</reference>
<accession>A0ABU8MQV7</accession>
<gene>
    <name evidence="1" type="ORF">WCD74_14460</name>
</gene>
<dbReference type="RefSeq" id="WP_337695553.1">
    <property type="nucleotide sequence ID" value="NZ_JBBEGN010000006.1"/>
</dbReference>
<evidence type="ECO:0000313" key="2">
    <source>
        <dbReference type="Proteomes" id="UP001385809"/>
    </source>
</evidence>
<protein>
    <recommendedName>
        <fullName evidence="3">Molecular chaperone Hsp90</fullName>
    </recommendedName>
</protein>
<dbReference type="NCBIfam" id="NF047352">
    <property type="entry name" value="P_loop_sacsin"/>
    <property type="match status" value="1"/>
</dbReference>